<gene>
    <name evidence="6" type="ORF">SAMN04487972_106155</name>
</gene>
<evidence type="ECO:0000256" key="3">
    <source>
        <dbReference type="ARBA" id="ARBA00023002"/>
    </source>
</evidence>
<dbReference type="AlphaFoldDB" id="A0A1I0TBZ1"/>
<accession>A0A1I0TBZ1</accession>
<dbReference type="GO" id="GO:0004411">
    <property type="term" value="F:homogentisate 1,2-dioxygenase activity"/>
    <property type="evidence" value="ECO:0007669"/>
    <property type="project" value="InterPro"/>
</dbReference>
<keyword evidence="4" id="KW-0408">Iron</keyword>
<dbReference type="GO" id="GO:0046872">
    <property type="term" value="F:metal ion binding"/>
    <property type="evidence" value="ECO:0007669"/>
    <property type="project" value="UniProtKB-KW"/>
</dbReference>
<dbReference type="GO" id="GO:0005737">
    <property type="term" value="C:cytoplasm"/>
    <property type="evidence" value="ECO:0007669"/>
    <property type="project" value="TreeGrafter"/>
</dbReference>
<sequence>MNIAIIGAAGNVGRRLVAEALPRALPQGMNSPQKCNYGLYGEQLSGTAFTANPPERTWCCRIRPSVKHSARYTRIDMPYWKSAPNVQDGVASLGQYRWNPAPHSGEKLNWIAGMHTMTTAGDVNAQVACHGITRTSCPN</sequence>
<organism evidence="6 7">
    <name type="scientific">Paracoccus halophilus</name>
    <dbReference type="NCBI Taxonomy" id="376733"/>
    <lineage>
        <taxon>Bacteria</taxon>
        <taxon>Pseudomonadati</taxon>
        <taxon>Pseudomonadota</taxon>
        <taxon>Alphaproteobacteria</taxon>
        <taxon>Rhodobacterales</taxon>
        <taxon>Paracoccaceae</taxon>
        <taxon>Paracoccus</taxon>
    </lineage>
</organism>
<evidence type="ECO:0000256" key="2">
    <source>
        <dbReference type="ARBA" id="ARBA00022964"/>
    </source>
</evidence>
<dbReference type="Pfam" id="PF20510">
    <property type="entry name" value="HgmA_N"/>
    <property type="match status" value="1"/>
</dbReference>
<proteinExistence type="predicted"/>
<reference evidence="6 7" key="1">
    <citation type="submission" date="2016-10" db="EMBL/GenBank/DDBJ databases">
        <authorList>
            <person name="de Groot N.N."/>
        </authorList>
    </citation>
    <scope>NUCLEOTIDE SEQUENCE [LARGE SCALE GENOMIC DNA]</scope>
    <source>
        <strain evidence="6 7">CGMCC 1.6117</strain>
    </source>
</reference>
<dbReference type="PANTHER" id="PTHR11056">
    <property type="entry name" value="HOMOGENTISATE 1,2-DIOXYGENASE"/>
    <property type="match status" value="1"/>
</dbReference>
<dbReference type="InterPro" id="IPR046452">
    <property type="entry name" value="HgmA_N"/>
</dbReference>
<dbReference type="EMBL" id="FOJO01000006">
    <property type="protein sequence ID" value="SFA49217.1"/>
    <property type="molecule type" value="Genomic_DNA"/>
</dbReference>
<dbReference type="GO" id="GO:0006559">
    <property type="term" value="P:L-phenylalanine catabolic process"/>
    <property type="evidence" value="ECO:0007669"/>
    <property type="project" value="InterPro"/>
</dbReference>
<name>A0A1I0TBZ1_9RHOB</name>
<evidence type="ECO:0000259" key="5">
    <source>
        <dbReference type="Pfam" id="PF20510"/>
    </source>
</evidence>
<evidence type="ECO:0000313" key="6">
    <source>
        <dbReference type="EMBL" id="SFA49217.1"/>
    </source>
</evidence>
<keyword evidence="3" id="KW-0560">Oxidoreductase</keyword>
<evidence type="ECO:0000256" key="4">
    <source>
        <dbReference type="ARBA" id="ARBA00023004"/>
    </source>
</evidence>
<feature type="domain" description="Homogentisate 1,2-dioxygenase N-terminal" evidence="5">
    <location>
        <begin position="13"/>
        <end position="126"/>
    </location>
</feature>
<evidence type="ECO:0000256" key="1">
    <source>
        <dbReference type="ARBA" id="ARBA00022723"/>
    </source>
</evidence>
<keyword evidence="2 6" id="KW-0223">Dioxygenase</keyword>
<dbReference type="SUPFAM" id="SSF51182">
    <property type="entry name" value="RmlC-like cupins"/>
    <property type="match status" value="1"/>
</dbReference>
<dbReference type="PANTHER" id="PTHR11056:SF0">
    <property type="entry name" value="HOMOGENTISATE 1,2-DIOXYGENASE"/>
    <property type="match status" value="1"/>
</dbReference>
<protein>
    <submittedName>
        <fullName evidence="6">Homogentisate 1,2-dioxygenase</fullName>
    </submittedName>
</protein>
<keyword evidence="1" id="KW-0479">Metal-binding</keyword>
<dbReference type="InterPro" id="IPR005708">
    <property type="entry name" value="Homogentis_dOase"/>
</dbReference>
<dbReference type="GO" id="GO:0006570">
    <property type="term" value="P:tyrosine metabolic process"/>
    <property type="evidence" value="ECO:0007669"/>
    <property type="project" value="InterPro"/>
</dbReference>
<evidence type="ECO:0000313" key="7">
    <source>
        <dbReference type="Proteomes" id="UP000182312"/>
    </source>
</evidence>
<dbReference type="Proteomes" id="UP000182312">
    <property type="component" value="Unassembled WGS sequence"/>
</dbReference>
<dbReference type="InterPro" id="IPR011051">
    <property type="entry name" value="RmlC_Cupin_sf"/>
</dbReference>